<feature type="signal peptide" evidence="1">
    <location>
        <begin position="1"/>
        <end position="22"/>
    </location>
</feature>
<feature type="chain" id="PRO_5035444554" description="Antifreeze protein" evidence="1">
    <location>
        <begin position="23"/>
        <end position="369"/>
    </location>
</feature>
<organism evidence="2 3">
    <name type="scientific">Filobasidium floriforme</name>
    <dbReference type="NCBI Taxonomy" id="5210"/>
    <lineage>
        <taxon>Eukaryota</taxon>
        <taxon>Fungi</taxon>
        <taxon>Dikarya</taxon>
        <taxon>Basidiomycota</taxon>
        <taxon>Agaricomycotina</taxon>
        <taxon>Tremellomycetes</taxon>
        <taxon>Filobasidiales</taxon>
        <taxon>Filobasidiaceae</taxon>
        <taxon>Filobasidium</taxon>
    </lineage>
</organism>
<protein>
    <recommendedName>
        <fullName evidence="4">Antifreeze protein</fullName>
    </recommendedName>
</protein>
<evidence type="ECO:0008006" key="4">
    <source>
        <dbReference type="Google" id="ProtNLM"/>
    </source>
</evidence>
<comment type="caution">
    <text evidence="2">The sequence shown here is derived from an EMBL/GenBank/DDBJ whole genome shotgun (WGS) entry which is preliminary data.</text>
</comment>
<keyword evidence="1" id="KW-0732">Signal</keyword>
<evidence type="ECO:0000313" key="2">
    <source>
        <dbReference type="EMBL" id="KAG7527332.1"/>
    </source>
</evidence>
<accession>A0A8K0NPW8</accession>
<reference evidence="2" key="1">
    <citation type="submission" date="2020-04" db="EMBL/GenBank/DDBJ databases">
        <title>Analysis of mating type loci in Filobasidium floriforme.</title>
        <authorList>
            <person name="Nowrousian M."/>
        </authorList>
    </citation>
    <scope>NUCLEOTIDE SEQUENCE</scope>
    <source>
        <strain evidence="2">CBS 6242</strain>
    </source>
</reference>
<name>A0A8K0NPW8_9TREE</name>
<dbReference type="EMBL" id="JABELV010000323">
    <property type="protein sequence ID" value="KAG7527332.1"/>
    <property type="molecule type" value="Genomic_DNA"/>
</dbReference>
<proteinExistence type="predicted"/>
<keyword evidence="3" id="KW-1185">Reference proteome</keyword>
<dbReference type="OrthoDB" id="439917at2759"/>
<evidence type="ECO:0000256" key="1">
    <source>
        <dbReference type="SAM" id="SignalP"/>
    </source>
</evidence>
<sequence length="369" mass="37911">MFITRAIIWSLAAATSLQHVTAQSLGQTCPGGSCQDGSQCASGYCGGLDAYCTADQVATQCRPGLKCLQNRCSDLVPSQLGGSCYTDVQCPDSSRCSPSDLICGGESTYCRTEDGTGYGASVDCADGYQCVESYCTDRNVQQLGGPCSPIDFYTRSLCGSNIGCSYTDYTCGGLDTYCTADDGTSTGPSANCRPGLTCLKNNCNSLNAVALGGQCTSGVQCEGSPYCTNFICGGAGSYCDDDIQGYQCAPNLNCLDNACTAFSEVQIGEACSDSRQCPGSVQCSDSGICGGPGAYCADGSPEGSSALCADGILNVSEASIAPLVVYAAAMARIVSTRICVKVAVSCTQPPYSRRKSALTISTTSLKLNA</sequence>
<gene>
    <name evidence="2" type="ORF">FFLO_07040</name>
</gene>
<dbReference type="AlphaFoldDB" id="A0A8K0NPW8"/>
<evidence type="ECO:0000313" key="3">
    <source>
        <dbReference type="Proteomes" id="UP000812966"/>
    </source>
</evidence>
<dbReference type="Proteomes" id="UP000812966">
    <property type="component" value="Unassembled WGS sequence"/>
</dbReference>